<accession>A0AAE0JIX1</accession>
<evidence type="ECO:0000313" key="3">
    <source>
        <dbReference type="EMBL" id="KAK3348491.1"/>
    </source>
</evidence>
<gene>
    <name evidence="3" type="ORF">B0H65DRAFT_177066</name>
</gene>
<evidence type="ECO:0000256" key="1">
    <source>
        <dbReference type="ARBA" id="ARBA00038158"/>
    </source>
</evidence>
<name>A0AAE0JIX1_9PEZI</name>
<sequence>MSSAKELNDVSLDSWETNASFWDDSIGKDGNIYWQKLQEPSLRRLLGDHLKRQHGQKPCLALDLATGNGLCARWLAKHGAKVYATDGSENMLQIARNWTRGKDWSENVRFWNLDVTRTEDFDVLIDAYFEDKFDIVLMNMAIMDVSTLEPLVRALPRLLKPNGVFVATVLHPVFMTSGASRNVDLRYDGETGDLEVVRTKVIKNYLHVPPYKGIAIPGQPKRQLYFHRPMDELFTTFFRAGLVMDAMEEPAFSEEDEEKSRVESSRNYTQLPAILSFRMRLPYK</sequence>
<dbReference type="RefSeq" id="XP_062683573.1">
    <property type="nucleotide sequence ID" value="XM_062821456.1"/>
</dbReference>
<comment type="similarity">
    <text evidence="1">Belongs to the methyltransferase superfamily. LaeA methyltransferase family.</text>
</comment>
<dbReference type="GO" id="GO:0032259">
    <property type="term" value="P:methylation"/>
    <property type="evidence" value="ECO:0007669"/>
    <property type="project" value="UniProtKB-KW"/>
</dbReference>
<reference evidence="3" key="2">
    <citation type="submission" date="2023-06" db="EMBL/GenBank/DDBJ databases">
        <authorList>
            <consortium name="Lawrence Berkeley National Laboratory"/>
            <person name="Haridas S."/>
            <person name="Hensen N."/>
            <person name="Bonometti L."/>
            <person name="Westerberg I."/>
            <person name="Brannstrom I.O."/>
            <person name="Guillou S."/>
            <person name="Cros-Aarteil S."/>
            <person name="Calhoun S."/>
            <person name="Kuo A."/>
            <person name="Mondo S."/>
            <person name="Pangilinan J."/>
            <person name="Riley R."/>
            <person name="Labutti K."/>
            <person name="Andreopoulos B."/>
            <person name="Lipzen A."/>
            <person name="Chen C."/>
            <person name="Yanf M."/>
            <person name="Daum C."/>
            <person name="Ng V."/>
            <person name="Clum A."/>
            <person name="Steindorff A."/>
            <person name="Ohm R."/>
            <person name="Martin F."/>
            <person name="Silar P."/>
            <person name="Natvig D."/>
            <person name="Lalanne C."/>
            <person name="Gautier V."/>
            <person name="Ament-Velasquez S.L."/>
            <person name="Kruys A."/>
            <person name="Hutchinson M.I."/>
            <person name="Powell A.J."/>
            <person name="Barry K."/>
            <person name="Miller A.N."/>
            <person name="Grigoriev I.V."/>
            <person name="Debuchy R."/>
            <person name="Gladieux P."/>
            <person name="Thoren M.H."/>
            <person name="Johannesson H."/>
        </authorList>
    </citation>
    <scope>NUCLEOTIDE SEQUENCE</scope>
    <source>
        <strain evidence="3">CBS 560.94</strain>
    </source>
</reference>
<evidence type="ECO:0000259" key="2">
    <source>
        <dbReference type="Pfam" id="PF08241"/>
    </source>
</evidence>
<dbReference type="Proteomes" id="UP001278500">
    <property type="component" value="Unassembled WGS sequence"/>
</dbReference>
<organism evidence="3 4">
    <name type="scientific">Neurospora tetraspora</name>
    <dbReference type="NCBI Taxonomy" id="94610"/>
    <lineage>
        <taxon>Eukaryota</taxon>
        <taxon>Fungi</taxon>
        <taxon>Dikarya</taxon>
        <taxon>Ascomycota</taxon>
        <taxon>Pezizomycotina</taxon>
        <taxon>Sordariomycetes</taxon>
        <taxon>Sordariomycetidae</taxon>
        <taxon>Sordariales</taxon>
        <taxon>Sordariaceae</taxon>
        <taxon>Neurospora</taxon>
    </lineage>
</organism>
<keyword evidence="4" id="KW-1185">Reference proteome</keyword>
<keyword evidence="3" id="KW-0808">Transferase</keyword>
<evidence type="ECO:0000313" key="4">
    <source>
        <dbReference type="Proteomes" id="UP001278500"/>
    </source>
</evidence>
<dbReference type="GO" id="GO:0008757">
    <property type="term" value="F:S-adenosylmethionine-dependent methyltransferase activity"/>
    <property type="evidence" value="ECO:0007669"/>
    <property type="project" value="InterPro"/>
</dbReference>
<dbReference type="InterPro" id="IPR029063">
    <property type="entry name" value="SAM-dependent_MTases_sf"/>
</dbReference>
<feature type="domain" description="Methyltransferase type 11" evidence="2">
    <location>
        <begin position="62"/>
        <end position="166"/>
    </location>
</feature>
<dbReference type="AlphaFoldDB" id="A0AAE0JIX1"/>
<keyword evidence="3" id="KW-0489">Methyltransferase</keyword>
<dbReference type="GeneID" id="87858610"/>
<dbReference type="Gene3D" id="3.40.50.150">
    <property type="entry name" value="Vaccinia Virus protein VP39"/>
    <property type="match status" value="1"/>
</dbReference>
<dbReference type="EMBL" id="JAUEPP010000003">
    <property type="protein sequence ID" value="KAK3348491.1"/>
    <property type="molecule type" value="Genomic_DNA"/>
</dbReference>
<dbReference type="Pfam" id="PF08241">
    <property type="entry name" value="Methyltransf_11"/>
    <property type="match status" value="1"/>
</dbReference>
<proteinExistence type="inferred from homology"/>
<dbReference type="CDD" id="cd02440">
    <property type="entry name" value="AdoMet_MTases"/>
    <property type="match status" value="1"/>
</dbReference>
<comment type="caution">
    <text evidence="3">The sequence shown here is derived from an EMBL/GenBank/DDBJ whole genome shotgun (WGS) entry which is preliminary data.</text>
</comment>
<dbReference type="PANTHER" id="PTHR43591">
    <property type="entry name" value="METHYLTRANSFERASE"/>
    <property type="match status" value="1"/>
</dbReference>
<dbReference type="SUPFAM" id="SSF53335">
    <property type="entry name" value="S-adenosyl-L-methionine-dependent methyltransferases"/>
    <property type="match status" value="1"/>
</dbReference>
<dbReference type="InterPro" id="IPR013216">
    <property type="entry name" value="Methyltransf_11"/>
</dbReference>
<protein>
    <submittedName>
        <fullName evidence="3">S-adenosyl-L-methionine-dependent methyltransferase</fullName>
    </submittedName>
</protein>
<reference evidence="3" key="1">
    <citation type="journal article" date="2023" name="Mol. Phylogenet. Evol.">
        <title>Genome-scale phylogeny and comparative genomics of the fungal order Sordariales.</title>
        <authorList>
            <person name="Hensen N."/>
            <person name="Bonometti L."/>
            <person name="Westerberg I."/>
            <person name="Brannstrom I.O."/>
            <person name="Guillou S."/>
            <person name="Cros-Aarteil S."/>
            <person name="Calhoun S."/>
            <person name="Haridas S."/>
            <person name="Kuo A."/>
            <person name="Mondo S."/>
            <person name="Pangilinan J."/>
            <person name="Riley R."/>
            <person name="LaButti K."/>
            <person name="Andreopoulos B."/>
            <person name="Lipzen A."/>
            <person name="Chen C."/>
            <person name="Yan M."/>
            <person name="Daum C."/>
            <person name="Ng V."/>
            <person name="Clum A."/>
            <person name="Steindorff A."/>
            <person name="Ohm R.A."/>
            <person name="Martin F."/>
            <person name="Silar P."/>
            <person name="Natvig D.O."/>
            <person name="Lalanne C."/>
            <person name="Gautier V."/>
            <person name="Ament-Velasquez S.L."/>
            <person name="Kruys A."/>
            <person name="Hutchinson M.I."/>
            <person name="Powell A.J."/>
            <person name="Barry K."/>
            <person name="Miller A.N."/>
            <person name="Grigoriev I.V."/>
            <person name="Debuchy R."/>
            <person name="Gladieux P."/>
            <person name="Hiltunen Thoren M."/>
            <person name="Johannesson H."/>
        </authorList>
    </citation>
    <scope>NUCLEOTIDE SEQUENCE</scope>
    <source>
        <strain evidence="3">CBS 560.94</strain>
    </source>
</reference>